<protein>
    <submittedName>
        <fullName evidence="1">Uncharacterized protein</fullName>
    </submittedName>
</protein>
<dbReference type="EMBL" id="CAKMRJ010005745">
    <property type="protein sequence ID" value="CAH1454559.1"/>
    <property type="molecule type" value="Genomic_DNA"/>
</dbReference>
<sequence length="134" mass="15348">MYVENRTLRITETKMSWRRKMLTTGMSRCEPSIIGVWCKNDMKMTLHAMTGNLKYRGEVVNSSFLIIIFTHSVINTAQKLDEMMLRTTMAALFHPTTKLYCLPLKAFVSHSLHKPQRLVSQTPAVNKSTKLPSS</sequence>
<name>A0AAU9PWE8_9ASTR</name>
<dbReference type="AlphaFoldDB" id="A0AAU9PWE8"/>
<accession>A0AAU9PWE8</accession>
<evidence type="ECO:0000313" key="2">
    <source>
        <dbReference type="Proteomes" id="UP001157418"/>
    </source>
</evidence>
<gene>
    <name evidence="1" type="ORF">LVIROSA_LOCUS39729</name>
</gene>
<keyword evidence="2" id="KW-1185">Reference proteome</keyword>
<proteinExistence type="predicted"/>
<evidence type="ECO:0000313" key="1">
    <source>
        <dbReference type="EMBL" id="CAH1454559.1"/>
    </source>
</evidence>
<comment type="caution">
    <text evidence="1">The sequence shown here is derived from an EMBL/GenBank/DDBJ whole genome shotgun (WGS) entry which is preliminary data.</text>
</comment>
<reference evidence="1 2" key="1">
    <citation type="submission" date="2022-01" db="EMBL/GenBank/DDBJ databases">
        <authorList>
            <person name="Xiong W."/>
            <person name="Schranz E."/>
        </authorList>
    </citation>
    <scope>NUCLEOTIDE SEQUENCE [LARGE SCALE GENOMIC DNA]</scope>
</reference>
<organism evidence="1 2">
    <name type="scientific">Lactuca virosa</name>
    <dbReference type="NCBI Taxonomy" id="75947"/>
    <lineage>
        <taxon>Eukaryota</taxon>
        <taxon>Viridiplantae</taxon>
        <taxon>Streptophyta</taxon>
        <taxon>Embryophyta</taxon>
        <taxon>Tracheophyta</taxon>
        <taxon>Spermatophyta</taxon>
        <taxon>Magnoliopsida</taxon>
        <taxon>eudicotyledons</taxon>
        <taxon>Gunneridae</taxon>
        <taxon>Pentapetalae</taxon>
        <taxon>asterids</taxon>
        <taxon>campanulids</taxon>
        <taxon>Asterales</taxon>
        <taxon>Asteraceae</taxon>
        <taxon>Cichorioideae</taxon>
        <taxon>Cichorieae</taxon>
        <taxon>Lactucinae</taxon>
        <taxon>Lactuca</taxon>
    </lineage>
</organism>
<dbReference type="Proteomes" id="UP001157418">
    <property type="component" value="Unassembled WGS sequence"/>
</dbReference>